<gene>
    <name evidence="2" type="ORF">JTE90_000839</name>
</gene>
<keyword evidence="3" id="KW-1185">Reference proteome</keyword>
<feature type="compositionally biased region" description="Basic and acidic residues" evidence="1">
    <location>
        <begin position="1"/>
        <end position="12"/>
    </location>
</feature>
<accession>A0AAV6VUG1</accession>
<evidence type="ECO:0000313" key="3">
    <source>
        <dbReference type="Proteomes" id="UP000827092"/>
    </source>
</evidence>
<dbReference type="Proteomes" id="UP000827092">
    <property type="component" value="Unassembled WGS sequence"/>
</dbReference>
<feature type="region of interest" description="Disordered" evidence="1">
    <location>
        <begin position="1"/>
        <end position="44"/>
    </location>
</feature>
<sequence>MSERRMRARGGEKAGPGRARKAPRSRLGSIGASNEESTEGEEEGVVRKVCNNRVPCYNRLRTERGGHTRKRSSRIVANGLSRLNGLLRSTTADEDVIDGFLFLSFPTVAEMEVRDASLYR</sequence>
<dbReference type="AlphaFoldDB" id="A0AAV6VUG1"/>
<reference evidence="2 3" key="1">
    <citation type="journal article" date="2022" name="Nat. Ecol. Evol.">
        <title>A masculinizing supergene underlies an exaggerated male reproductive morph in a spider.</title>
        <authorList>
            <person name="Hendrickx F."/>
            <person name="De Corte Z."/>
            <person name="Sonet G."/>
            <person name="Van Belleghem S.M."/>
            <person name="Kostlbacher S."/>
            <person name="Vangestel C."/>
        </authorList>
    </citation>
    <scope>NUCLEOTIDE SEQUENCE [LARGE SCALE GENOMIC DNA]</scope>
    <source>
        <strain evidence="2">W744_W776</strain>
    </source>
</reference>
<proteinExistence type="predicted"/>
<name>A0AAV6VUG1_9ARAC</name>
<evidence type="ECO:0000256" key="1">
    <source>
        <dbReference type="SAM" id="MobiDB-lite"/>
    </source>
</evidence>
<dbReference type="EMBL" id="JAFNEN010000024">
    <property type="protein sequence ID" value="KAG8199745.1"/>
    <property type="molecule type" value="Genomic_DNA"/>
</dbReference>
<organism evidence="2 3">
    <name type="scientific">Oedothorax gibbosus</name>
    <dbReference type="NCBI Taxonomy" id="931172"/>
    <lineage>
        <taxon>Eukaryota</taxon>
        <taxon>Metazoa</taxon>
        <taxon>Ecdysozoa</taxon>
        <taxon>Arthropoda</taxon>
        <taxon>Chelicerata</taxon>
        <taxon>Arachnida</taxon>
        <taxon>Araneae</taxon>
        <taxon>Araneomorphae</taxon>
        <taxon>Entelegynae</taxon>
        <taxon>Araneoidea</taxon>
        <taxon>Linyphiidae</taxon>
        <taxon>Erigoninae</taxon>
        <taxon>Oedothorax</taxon>
    </lineage>
</organism>
<protein>
    <submittedName>
        <fullName evidence="2">Uncharacterized protein</fullName>
    </submittedName>
</protein>
<comment type="caution">
    <text evidence="2">The sequence shown here is derived from an EMBL/GenBank/DDBJ whole genome shotgun (WGS) entry which is preliminary data.</text>
</comment>
<evidence type="ECO:0000313" key="2">
    <source>
        <dbReference type="EMBL" id="KAG8199745.1"/>
    </source>
</evidence>